<dbReference type="PANTHER" id="PTHR13326">
    <property type="entry name" value="TRNA PSEUDOURIDINE SYNTHASE D"/>
    <property type="match status" value="1"/>
</dbReference>
<dbReference type="Pfam" id="PF01142">
    <property type="entry name" value="TruD"/>
    <property type="match status" value="1"/>
</dbReference>
<protein>
    <recommendedName>
        <fullName evidence="3">Probable tRNA pseudouridine synthase D</fullName>
        <ecNumber evidence="3">5.4.99.27</ecNumber>
    </recommendedName>
    <alternativeName>
        <fullName evidence="3">tRNA pseudouridine(13) synthase</fullName>
    </alternativeName>
    <alternativeName>
        <fullName evidence="3">tRNA pseudouridylate synthase D</fullName>
    </alternativeName>
    <alternativeName>
        <fullName evidence="3">tRNA-uridine isomerase D</fullName>
    </alternativeName>
</protein>
<evidence type="ECO:0000259" key="4">
    <source>
        <dbReference type="PROSITE" id="PS50984"/>
    </source>
</evidence>
<reference evidence="5 6" key="1">
    <citation type="journal article" date="2020" name="Nature">
        <title>Isolation of an archaeon at the prokaryote-eukaryote interface.</title>
        <authorList>
            <person name="Imachi H."/>
            <person name="Nobu M.K."/>
            <person name="Nakahara N."/>
            <person name="Morono Y."/>
            <person name="Ogawara M."/>
            <person name="Takaki Y."/>
            <person name="Takano Y."/>
            <person name="Uematsu K."/>
            <person name="Ikuta T."/>
            <person name="Ito M."/>
            <person name="Matsui Y."/>
            <person name="Miyazaki M."/>
            <person name="Murata K."/>
            <person name="Saito Y."/>
            <person name="Sakai S."/>
            <person name="Song C."/>
            <person name="Tasumi E."/>
            <person name="Yamanaka Y."/>
            <person name="Yamaguchi T."/>
            <person name="Kamagata Y."/>
            <person name="Tamaki H."/>
            <person name="Takai K."/>
        </authorList>
    </citation>
    <scope>NUCLEOTIDE SEQUENCE [LARGE SCALE GENOMIC DNA]</scope>
    <source>
        <strain evidence="5 6">MK-D1</strain>
    </source>
</reference>
<keyword evidence="2 3" id="KW-0413">Isomerase</keyword>
<name>A0A5B9DB22_9ARCH</name>
<dbReference type="Proteomes" id="UP000321408">
    <property type="component" value="Chromosome"/>
</dbReference>
<dbReference type="KEGG" id="psyt:DSAG12_02183"/>
<reference evidence="5 6" key="2">
    <citation type="journal article" date="2024" name="Int. J. Syst. Evol. Microbiol.">
        <title>Promethearchaeum syntrophicum gen. nov., sp. nov., an anaerobic, obligately syntrophic archaeon, the first isolate of the lineage 'Asgard' archaea, and proposal of the new archaeal phylum Promethearchaeota phyl. nov. and kingdom Promethearchaeati regn. nov.</title>
        <authorList>
            <person name="Imachi H."/>
            <person name="Nobu M.K."/>
            <person name="Kato S."/>
            <person name="Takaki Y."/>
            <person name="Miyazaki M."/>
            <person name="Miyata M."/>
            <person name="Ogawara M."/>
            <person name="Saito Y."/>
            <person name="Sakai S."/>
            <person name="Tahara Y.O."/>
            <person name="Takano Y."/>
            <person name="Tasumi E."/>
            <person name="Uematsu K."/>
            <person name="Yoshimura T."/>
            <person name="Itoh T."/>
            <person name="Ohkuma M."/>
            <person name="Takai K."/>
        </authorList>
    </citation>
    <scope>NUCLEOTIDE SEQUENCE [LARGE SCALE GENOMIC DNA]</scope>
    <source>
        <strain evidence="5 6">MK-D1</strain>
    </source>
</reference>
<comment type="catalytic activity">
    <reaction evidence="3">
        <text>uridine(13) in tRNA = pseudouridine(13) in tRNA</text>
        <dbReference type="Rhea" id="RHEA:42540"/>
        <dbReference type="Rhea" id="RHEA-COMP:10105"/>
        <dbReference type="Rhea" id="RHEA-COMP:10106"/>
        <dbReference type="ChEBI" id="CHEBI:65314"/>
        <dbReference type="ChEBI" id="CHEBI:65315"/>
        <dbReference type="EC" id="5.4.99.27"/>
    </reaction>
</comment>
<dbReference type="GeneID" id="41330172"/>
<evidence type="ECO:0000256" key="2">
    <source>
        <dbReference type="ARBA" id="ARBA00023235"/>
    </source>
</evidence>
<dbReference type="GO" id="GO:0003723">
    <property type="term" value="F:RNA binding"/>
    <property type="evidence" value="ECO:0007669"/>
    <property type="project" value="InterPro"/>
</dbReference>
<dbReference type="Gene3D" id="1.10.1510.30">
    <property type="match status" value="1"/>
</dbReference>
<dbReference type="Gene3D" id="3.30.2350.20">
    <property type="entry name" value="TruD, catalytic domain"/>
    <property type="match status" value="1"/>
</dbReference>
<proteinExistence type="inferred from homology"/>
<accession>A0A5B9DB22</accession>
<dbReference type="OrthoDB" id="1798at2157"/>
<dbReference type="InterPro" id="IPR042214">
    <property type="entry name" value="TruD_catalytic"/>
</dbReference>
<dbReference type="AlphaFoldDB" id="A0A5B9DB22"/>
<dbReference type="InterPro" id="IPR001656">
    <property type="entry name" value="PsdUridine_synth_TruD"/>
</dbReference>
<dbReference type="SUPFAM" id="SSF55120">
    <property type="entry name" value="Pseudouridine synthase"/>
    <property type="match status" value="1"/>
</dbReference>
<dbReference type="HAMAP" id="MF_01082">
    <property type="entry name" value="TruD"/>
    <property type="match status" value="1"/>
</dbReference>
<gene>
    <name evidence="3 5" type="primary">truD</name>
    <name evidence="5" type="ORF">DSAG12_02183</name>
</gene>
<evidence type="ECO:0000256" key="1">
    <source>
        <dbReference type="ARBA" id="ARBA00007953"/>
    </source>
</evidence>
<dbReference type="PIRSF" id="PIRSF037016">
    <property type="entry name" value="Pseudouridin_synth_euk_prd"/>
    <property type="match status" value="1"/>
</dbReference>
<feature type="domain" description="TRUD" evidence="4">
    <location>
        <begin position="190"/>
        <end position="419"/>
    </location>
</feature>
<dbReference type="NCBIfam" id="TIGR00094">
    <property type="entry name" value="tRNA_TruD_broad"/>
    <property type="match status" value="1"/>
</dbReference>
<dbReference type="EC" id="5.4.99.27" evidence="3"/>
<comment type="function">
    <text evidence="3">Could be responsible for synthesis of pseudouridine from uracil-13 in transfer RNAs.</text>
</comment>
<dbReference type="EMBL" id="CP042905">
    <property type="protein sequence ID" value="QEE16353.1"/>
    <property type="molecule type" value="Genomic_DNA"/>
</dbReference>
<dbReference type="RefSeq" id="WP_147663237.1">
    <property type="nucleotide sequence ID" value="NZ_CP042905.2"/>
</dbReference>
<dbReference type="Gene3D" id="3.30.70.3160">
    <property type="match status" value="1"/>
</dbReference>
<organism evidence="5 6">
    <name type="scientific">Promethearchaeum syntrophicum</name>
    <dbReference type="NCBI Taxonomy" id="2594042"/>
    <lineage>
        <taxon>Archaea</taxon>
        <taxon>Promethearchaeati</taxon>
        <taxon>Promethearchaeota</taxon>
        <taxon>Promethearchaeia</taxon>
        <taxon>Promethearchaeales</taxon>
        <taxon>Promethearchaeaceae</taxon>
        <taxon>Promethearchaeum</taxon>
    </lineage>
</organism>
<evidence type="ECO:0000313" key="5">
    <source>
        <dbReference type="EMBL" id="QEE16353.1"/>
    </source>
</evidence>
<feature type="active site" description="Nucleophile" evidence="3">
    <location>
        <position position="112"/>
    </location>
</feature>
<dbReference type="InterPro" id="IPR011760">
    <property type="entry name" value="PsdUridine_synth_TruD_insert"/>
</dbReference>
<evidence type="ECO:0000313" key="6">
    <source>
        <dbReference type="Proteomes" id="UP000321408"/>
    </source>
</evidence>
<dbReference type="PROSITE" id="PS50984">
    <property type="entry name" value="TRUD"/>
    <property type="match status" value="1"/>
</dbReference>
<keyword evidence="6" id="KW-1185">Reference proteome</keyword>
<keyword evidence="3" id="KW-0819">tRNA processing</keyword>
<dbReference type="InterPro" id="IPR020103">
    <property type="entry name" value="PsdUridine_synth_cat_dom_sf"/>
</dbReference>
<dbReference type="GO" id="GO:0160150">
    <property type="term" value="F:tRNA pseudouridine(13) synthase activity"/>
    <property type="evidence" value="ECO:0007669"/>
    <property type="project" value="UniProtKB-EC"/>
</dbReference>
<comment type="similarity">
    <text evidence="1 3">Belongs to the pseudouridine synthase TruD family.</text>
</comment>
<dbReference type="PANTHER" id="PTHR13326:SF21">
    <property type="entry name" value="PSEUDOURIDYLATE SYNTHASE PUS7L"/>
    <property type="match status" value="1"/>
</dbReference>
<evidence type="ECO:0000256" key="3">
    <source>
        <dbReference type="HAMAP-Rule" id="MF_01082"/>
    </source>
</evidence>
<dbReference type="GO" id="GO:0031119">
    <property type="term" value="P:tRNA pseudouridine synthesis"/>
    <property type="evidence" value="ECO:0007669"/>
    <property type="project" value="UniProtKB-UniRule"/>
</dbReference>
<sequence length="465" mass="53965">MAQNPQNKDSKSISQRHQVGLERFVTDTPPLGGRIKTDISDFIVREILPSGEILSTFEDKKSNSNQNFESGKDRYTTFTLIKKNTDTIIAAKILEKYLNIPLKFIKWNGIKDHSAITAQKFSVKGNNLARLNNFEHKNIFLTKIRSSRKGMELGNLWGNQFTINIRYSIKPYDEIKEILNLWAEKINKIGFPNYYGMQRFGQHRPNSHKIGKLFLKGKFQEAIQEFLFHVYPKEYESNALFRMKLEKERNYEKGLKECPNSLFYEKMVIEQLSEELDYKKAYLALPISLCNLIISSYQSFLFNKAVSKRLKKGYPLSTPIKGDKIAILKDIKGSPSLVKYLYEGGNGWNDQNIEKAFQRERATILAPVLGYKTNLSDYPVFDEIYKEILNEEQFILSDFMLNERRLYNFEGTTRAIFIRPLNLQVNQAFITNNYPNLDPNGIKLEFSLPKGSYATILLNELRKSN</sequence>